<evidence type="ECO:0000256" key="4">
    <source>
        <dbReference type="ARBA" id="ARBA00022989"/>
    </source>
</evidence>
<dbReference type="AlphaFoldDB" id="A0A183EEP5"/>
<dbReference type="PRINTS" id="PR00169">
    <property type="entry name" value="KCHANNEL"/>
</dbReference>
<feature type="transmembrane region" description="Helical" evidence="8">
    <location>
        <begin position="60"/>
        <end position="80"/>
    </location>
</feature>
<dbReference type="GO" id="GO:0005251">
    <property type="term" value="F:delayed rectifier potassium channel activity"/>
    <property type="evidence" value="ECO:0007669"/>
    <property type="project" value="TreeGrafter"/>
</dbReference>
<evidence type="ECO:0000256" key="7">
    <source>
        <dbReference type="ARBA" id="ARBA00023303"/>
    </source>
</evidence>
<keyword evidence="7" id="KW-0407">Ion channel</keyword>
<gene>
    <name evidence="9" type="ORF">GPUH_LOCUS19436</name>
</gene>
<dbReference type="WBParaSite" id="GPUH_0001946101-mRNA-1">
    <property type="protein sequence ID" value="GPUH_0001946101-mRNA-1"/>
    <property type="gene ID" value="GPUH_0001946101"/>
</dbReference>
<evidence type="ECO:0000256" key="5">
    <source>
        <dbReference type="ARBA" id="ARBA00023065"/>
    </source>
</evidence>
<proteinExistence type="predicted"/>
<dbReference type="InterPro" id="IPR027359">
    <property type="entry name" value="Volt_channel_dom_sf"/>
</dbReference>
<keyword evidence="5" id="KW-0406">Ion transport</keyword>
<evidence type="ECO:0000256" key="8">
    <source>
        <dbReference type="SAM" id="Phobius"/>
    </source>
</evidence>
<name>A0A183EEP5_9BILA</name>
<organism evidence="11">
    <name type="scientific">Gongylonema pulchrum</name>
    <dbReference type="NCBI Taxonomy" id="637853"/>
    <lineage>
        <taxon>Eukaryota</taxon>
        <taxon>Metazoa</taxon>
        <taxon>Ecdysozoa</taxon>
        <taxon>Nematoda</taxon>
        <taxon>Chromadorea</taxon>
        <taxon>Rhabditida</taxon>
        <taxon>Spirurina</taxon>
        <taxon>Spiruromorpha</taxon>
        <taxon>Spiruroidea</taxon>
        <taxon>Gongylonematidae</taxon>
        <taxon>Gongylonema</taxon>
    </lineage>
</organism>
<reference evidence="11" key="1">
    <citation type="submission" date="2016-06" db="UniProtKB">
        <authorList>
            <consortium name="WormBaseParasite"/>
        </authorList>
    </citation>
    <scope>IDENTIFICATION</scope>
</reference>
<keyword evidence="4 8" id="KW-1133">Transmembrane helix</keyword>
<dbReference type="Gene3D" id="1.20.120.350">
    <property type="entry name" value="Voltage-gated potassium channels. Chain C"/>
    <property type="match status" value="1"/>
</dbReference>
<keyword evidence="3 8" id="KW-0812">Transmembrane</keyword>
<keyword evidence="2" id="KW-0813">Transport</keyword>
<evidence type="ECO:0000256" key="6">
    <source>
        <dbReference type="ARBA" id="ARBA00023136"/>
    </source>
</evidence>
<reference evidence="9 10" key="2">
    <citation type="submission" date="2018-11" db="EMBL/GenBank/DDBJ databases">
        <authorList>
            <consortium name="Pathogen Informatics"/>
        </authorList>
    </citation>
    <scope>NUCLEOTIDE SEQUENCE [LARGE SCALE GENOMIC DNA]</scope>
</reference>
<evidence type="ECO:0000256" key="3">
    <source>
        <dbReference type="ARBA" id="ARBA00022692"/>
    </source>
</evidence>
<evidence type="ECO:0000256" key="2">
    <source>
        <dbReference type="ARBA" id="ARBA00022448"/>
    </source>
</evidence>
<evidence type="ECO:0000313" key="11">
    <source>
        <dbReference type="WBParaSite" id="GPUH_0001946101-mRNA-1"/>
    </source>
</evidence>
<keyword evidence="6 8" id="KW-0472">Membrane</keyword>
<evidence type="ECO:0000256" key="1">
    <source>
        <dbReference type="ARBA" id="ARBA00004141"/>
    </source>
</evidence>
<accession>A0A183EEP5</accession>
<comment type="subcellular location">
    <subcellularLocation>
        <location evidence="1">Membrane</location>
        <topology evidence="1">Multi-pass membrane protein</topology>
    </subcellularLocation>
</comment>
<dbReference type="OrthoDB" id="415460at2759"/>
<evidence type="ECO:0000313" key="10">
    <source>
        <dbReference type="Proteomes" id="UP000271098"/>
    </source>
</evidence>
<sequence length="97" mass="10799">MKKMTVQMWTSDQSFMVFALVSIAMVLASVTGMILGSTPELQAAATNSSGAASKLDFRPHSILEIVELICIIWFTFEYFARFLVCTEKGKFVLQPLN</sequence>
<dbReference type="SUPFAM" id="SSF81324">
    <property type="entry name" value="Voltage-gated potassium channels"/>
    <property type="match status" value="1"/>
</dbReference>
<dbReference type="GO" id="GO:0001508">
    <property type="term" value="P:action potential"/>
    <property type="evidence" value="ECO:0007669"/>
    <property type="project" value="TreeGrafter"/>
</dbReference>
<dbReference type="PANTHER" id="PTHR11537:SF254">
    <property type="entry name" value="POTASSIUM VOLTAGE-GATED CHANNEL PROTEIN SHAB"/>
    <property type="match status" value="1"/>
</dbReference>
<dbReference type="EMBL" id="UYRT01088517">
    <property type="protein sequence ID" value="VDN33840.1"/>
    <property type="molecule type" value="Genomic_DNA"/>
</dbReference>
<dbReference type="PANTHER" id="PTHR11537">
    <property type="entry name" value="VOLTAGE-GATED POTASSIUM CHANNEL"/>
    <property type="match status" value="1"/>
</dbReference>
<keyword evidence="10" id="KW-1185">Reference proteome</keyword>
<dbReference type="InterPro" id="IPR028325">
    <property type="entry name" value="VG_K_chnl"/>
</dbReference>
<evidence type="ECO:0000313" key="9">
    <source>
        <dbReference type="EMBL" id="VDN33840.1"/>
    </source>
</evidence>
<dbReference type="Proteomes" id="UP000271098">
    <property type="component" value="Unassembled WGS sequence"/>
</dbReference>
<protein>
    <submittedName>
        <fullName evidence="11">CNNM transmembrane domain-containing protein</fullName>
    </submittedName>
</protein>
<dbReference type="GO" id="GO:0008076">
    <property type="term" value="C:voltage-gated potassium channel complex"/>
    <property type="evidence" value="ECO:0007669"/>
    <property type="project" value="InterPro"/>
</dbReference>